<name>A0ABS5NSH8_9BACI</name>
<dbReference type="Proteomes" id="UP000681027">
    <property type="component" value="Unassembled WGS sequence"/>
</dbReference>
<dbReference type="EMBL" id="JAGYPM010000002">
    <property type="protein sequence ID" value="MBS4190786.1"/>
    <property type="molecule type" value="Genomic_DNA"/>
</dbReference>
<evidence type="ECO:0000313" key="3">
    <source>
        <dbReference type="EMBL" id="MBS4190786.1"/>
    </source>
</evidence>
<feature type="domain" description="GH29D-like beta-sandwich" evidence="2">
    <location>
        <begin position="21"/>
        <end position="56"/>
    </location>
</feature>
<dbReference type="Pfam" id="PF13290">
    <property type="entry name" value="CHB_HEX_C_1"/>
    <property type="match status" value="1"/>
</dbReference>
<keyword evidence="4" id="KW-1185">Reference proteome</keyword>
<dbReference type="RefSeq" id="WP_213102203.1">
    <property type="nucleotide sequence ID" value="NZ_JAGYPM010000002.1"/>
</dbReference>
<protein>
    <submittedName>
        <fullName evidence="3">Chitobiase/beta-hexosaminidase C-terminal domain-containing protein</fullName>
    </submittedName>
</protein>
<accession>A0ABS5NSH8</accession>
<evidence type="ECO:0000313" key="4">
    <source>
        <dbReference type="Proteomes" id="UP000681027"/>
    </source>
</evidence>
<evidence type="ECO:0000256" key="1">
    <source>
        <dbReference type="SAM" id="MobiDB-lite"/>
    </source>
</evidence>
<gene>
    <name evidence="3" type="ORF">KHA94_11375</name>
</gene>
<proteinExistence type="predicted"/>
<dbReference type="InterPro" id="IPR059177">
    <property type="entry name" value="GH29D-like_dom"/>
</dbReference>
<feature type="region of interest" description="Disordered" evidence="1">
    <location>
        <begin position="1"/>
        <end position="31"/>
    </location>
</feature>
<sequence>MIKVVYNQSKDKQPSSTKATPGNGKYSGPVEVSFETSEPATIYYTLDGSRPTFQSQTIRLSGRAKLLKR</sequence>
<reference evidence="3 4" key="1">
    <citation type="submission" date="2021-05" db="EMBL/GenBank/DDBJ databases">
        <title>Novel Bacillus species.</title>
        <authorList>
            <person name="Liu G."/>
        </authorList>
    </citation>
    <scope>NUCLEOTIDE SEQUENCE [LARGE SCALE GENOMIC DNA]</scope>
    <source>
        <strain evidence="3 4">FJAT-49705</strain>
    </source>
</reference>
<organism evidence="3 4">
    <name type="scientific">Cytobacillus citreus</name>
    <dbReference type="NCBI Taxonomy" id="2833586"/>
    <lineage>
        <taxon>Bacteria</taxon>
        <taxon>Bacillati</taxon>
        <taxon>Bacillota</taxon>
        <taxon>Bacilli</taxon>
        <taxon>Bacillales</taxon>
        <taxon>Bacillaceae</taxon>
        <taxon>Cytobacillus</taxon>
    </lineage>
</organism>
<comment type="caution">
    <text evidence="3">The sequence shown here is derived from an EMBL/GenBank/DDBJ whole genome shotgun (WGS) entry which is preliminary data.</text>
</comment>
<evidence type="ECO:0000259" key="2">
    <source>
        <dbReference type="Pfam" id="PF13290"/>
    </source>
</evidence>